<comment type="subcellular location">
    <subcellularLocation>
        <location evidence="1">Nucleus</location>
    </subcellularLocation>
</comment>
<dbReference type="PANTHER" id="PTHR31669:SF251">
    <property type="entry name" value="PROTEIN FAR1-RELATED SEQUENCE"/>
    <property type="match status" value="1"/>
</dbReference>
<dbReference type="EMBL" id="JANJYJ010000010">
    <property type="protein sequence ID" value="KAK3185028.1"/>
    <property type="molecule type" value="Genomic_DNA"/>
</dbReference>
<evidence type="ECO:0000256" key="1">
    <source>
        <dbReference type="RuleBase" id="RU367018"/>
    </source>
</evidence>
<dbReference type="GO" id="GO:0008270">
    <property type="term" value="F:zinc ion binding"/>
    <property type="evidence" value="ECO:0007669"/>
    <property type="project" value="UniProtKB-UniRule"/>
</dbReference>
<dbReference type="GO" id="GO:0005634">
    <property type="term" value="C:nucleus"/>
    <property type="evidence" value="ECO:0007669"/>
    <property type="project" value="UniProtKB-SubCell"/>
</dbReference>
<protein>
    <recommendedName>
        <fullName evidence="1">Protein FAR1-RELATED SEQUENCE</fullName>
    </recommendedName>
</protein>
<dbReference type="InterPro" id="IPR031052">
    <property type="entry name" value="FHY3/FAR1"/>
</dbReference>
<comment type="caution">
    <text evidence="2">The sequence shown here is derived from an EMBL/GenBank/DDBJ whole genome shotgun (WGS) entry which is preliminary data.</text>
</comment>
<comment type="function">
    <text evidence="1">Putative transcription activator involved in regulating light control of development.</text>
</comment>
<evidence type="ECO:0000313" key="3">
    <source>
        <dbReference type="Proteomes" id="UP001281410"/>
    </source>
</evidence>
<dbReference type="AlphaFoldDB" id="A0AAE0DT23"/>
<evidence type="ECO:0000313" key="2">
    <source>
        <dbReference type="EMBL" id="KAK3185028.1"/>
    </source>
</evidence>
<dbReference type="Proteomes" id="UP001281410">
    <property type="component" value="Unassembled WGS sequence"/>
</dbReference>
<dbReference type="PANTHER" id="PTHR31669">
    <property type="entry name" value="PROTEIN FAR1-RELATED SEQUENCE 10-RELATED"/>
    <property type="match status" value="1"/>
</dbReference>
<accession>A0AAE0DT23</accession>
<reference evidence="2" key="1">
    <citation type="journal article" date="2023" name="Plant J.">
        <title>Genome sequences and population genomics provide insights into the demographic history, inbreeding, and mutation load of two 'living fossil' tree species of Dipteronia.</title>
        <authorList>
            <person name="Feng Y."/>
            <person name="Comes H.P."/>
            <person name="Chen J."/>
            <person name="Zhu S."/>
            <person name="Lu R."/>
            <person name="Zhang X."/>
            <person name="Li P."/>
            <person name="Qiu J."/>
            <person name="Olsen K.M."/>
            <person name="Qiu Y."/>
        </authorList>
    </citation>
    <scope>NUCLEOTIDE SEQUENCE</scope>
    <source>
        <strain evidence="2">NBL</strain>
    </source>
</reference>
<proteinExistence type="inferred from homology"/>
<sequence length="149" mass="17480">MANSQAIEVDLVEESGISLKSSYESLGRQVGGREFLGGPCRVKNVLSKFMNEIEEQNKFLMAWNKILDDYDIHENSWMKCIFAIKEKWAYAYVRHEWSAGMNTKQLSEIFNANLKDYLKSDLNIAQFFIQFERVVNDIRYKELEAEYDL</sequence>
<name>A0AAE0DT23_9ROSI</name>
<comment type="similarity">
    <text evidence="1">Belongs to the FHY3/FAR1 family.</text>
</comment>
<keyword evidence="1" id="KW-0539">Nucleus</keyword>
<keyword evidence="3" id="KW-1185">Reference proteome</keyword>
<organism evidence="2 3">
    <name type="scientific">Dipteronia sinensis</name>
    <dbReference type="NCBI Taxonomy" id="43782"/>
    <lineage>
        <taxon>Eukaryota</taxon>
        <taxon>Viridiplantae</taxon>
        <taxon>Streptophyta</taxon>
        <taxon>Embryophyta</taxon>
        <taxon>Tracheophyta</taxon>
        <taxon>Spermatophyta</taxon>
        <taxon>Magnoliopsida</taxon>
        <taxon>eudicotyledons</taxon>
        <taxon>Gunneridae</taxon>
        <taxon>Pentapetalae</taxon>
        <taxon>rosids</taxon>
        <taxon>malvids</taxon>
        <taxon>Sapindales</taxon>
        <taxon>Sapindaceae</taxon>
        <taxon>Hippocastanoideae</taxon>
        <taxon>Acereae</taxon>
        <taxon>Dipteronia</taxon>
    </lineage>
</organism>
<keyword evidence="1" id="KW-0479">Metal-binding</keyword>
<dbReference type="GO" id="GO:0006355">
    <property type="term" value="P:regulation of DNA-templated transcription"/>
    <property type="evidence" value="ECO:0007669"/>
    <property type="project" value="UniProtKB-UniRule"/>
</dbReference>
<keyword evidence="1" id="KW-0863">Zinc-finger</keyword>
<keyword evidence="1" id="KW-0862">Zinc</keyword>
<gene>
    <name evidence="2" type="ORF">Dsin_032314</name>
</gene>